<evidence type="ECO:0000256" key="3">
    <source>
        <dbReference type="ARBA" id="ARBA00022989"/>
    </source>
</evidence>
<feature type="transmembrane region" description="Helical" evidence="6">
    <location>
        <begin position="142"/>
        <end position="160"/>
    </location>
</feature>
<feature type="transmembrane region" description="Helical" evidence="6">
    <location>
        <begin position="348"/>
        <end position="367"/>
    </location>
</feature>
<evidence type="ECO:0000313" key="8">
    <source>
        <dbReference type="EMBL" id="KAK4497109.1"/>
    </source>
</evidence>
<protein>
    <recommendedName>
        <fullName evidence="7">Major facilitator superfamily (MFS) profile domain-containing protein</fullName>
    </recommendedName>
</protein>
<keyword evidence="4 6" id="KW-0472">Membrane</keyword>
<comment type="caution">
    <text evidence="8">The sequence shown here is derived from an EMBL/GenBank/DDBJ whole genome shotgun (WGS) entry which is preliminary data.</text>
</comment>
<evidence type="ECO:0000256" key="4">
    <source>
        <dbReference type="ARBA" id="ARBA00023136"/>
    </source>
</evidence>
<feature type="transmembrane region" description="Helical" evidence="6">
    <location>
        <begin position="75"/>
        <end position="96"/>
    </location>
</feature>
<reference evidence="8 9" key="1">
    <citation type="journal article" date="2023" name="G3 (Bethesda)">
        <title>A chromosome-level genome assembly of Zasmidium syzygii isolated from banana leaves.</title>
        <authorList>
            <person name="van Westerhoven A.C."/>
            <person name="Mehrabi R."/>
            <person name="Talebi R."/>
            <person name="Steentjes M.B.F."/>
            <person name="Corcolon B."/>
            <person name="Chong P.A."/>
            <person name="Kema G.H.J."/>
            <person name="Seidl M.F."/>
        </authorList>
    </citation>
    <scope>NUCLEOTIDE SEQUENCE [LARGE SCALE GENOMIC DNA]</scope>
    <source>
        <strain evidence="8 9">P124</strain>
    </source>
</reference>
<dbReference type="InterPro" id="IPR020846">
    <property type="entry name" value="MFS_dom"/>
</dbReference>
<dbReference type="PANTHER" id="PTHR23502:SF49">
    <property type="entry name" value="MAJOR FACILITATOR SUPERFAMILY (MFS) PROFILE DOMAIN-CONTAINING PROTEIN"/>
    <property type="match status" value="1"/>
</dbReference>
<dbReference type="CDD" id="cd17323">
    <property type="entry name" value="MFS_Tpo1_MDR_like"/>
    <property type="match status" value="1"/>
</dbReference>
<feature type="transmembrane region" description="Helical" evidence="6">
    <location>
        <begin position="301"/>
        <end position="328"/>
    </location>
</feature>
<feature type="transmembrane region" description="Helical" evidence="6">
    <location>
        <begin position="413"/>
        <end position="433"/>
    </location>
</feature>
<keyword evidence="2 6" id="KW-0812">Transmembrane</keyword>
<feature type="transmembrane region" description="Helical" evidence="6">
    <location>
        <begin position="108"/>
        <end position="130"/>
    </location>
</feature>
<dbReference type="InterPro" id="IPR011701">
    <property type="entry name" value="MFS"/>
</dbReference>
<name>A0ABR0E6R6_ZASCE</name>
<dbReference type="EMBL" id="JAXOVC010000009">
    <property type="protein sequence ID" value="KAK4497109.1"/>
    <property type="molecule type" value="Genomic_DNA"/>
</dbReference>
<evidence type="ECO:0000259" key="7">
    <source>
        <dbReference type="PROSITE" id="PS50850"/>
    </source>
</evidence>
<dbReference type="InterPro" id="IPR036259">
    <property type="entry name" value="MFS_trans_sf"/>
</dbReference>
<dbReference type="PANTHER" id="PTHR23502">
    <property type="entry name" value="MAJOR FACILITATOR SUPERFAMILY"/>
    <property type="match status" value="1"/>
</dbReference>
<dbReference type="PROSITE" id="PS50850">
    <property type="entry name" value="MFS"/>
    <property type="match status" value="1"/>
</dbReference>
<gene>
    <name evidence="8" type="ORF">PRZ48_011559</name>
</gene>
<feature type="compositionally biased region" description="Polar residues" evidence="5">
    <location>
        <begin position="17"/>
        <end position="28"/>
    </location>
</feature>
<feature type="transmembrane region" description="Helical" evidence="6">
    <location>
        <begin position="200"/>
        <end position="219"/>
    </location>
</feature>
<sequence>MRETREDEKVDLERQAVQLQPSKSPSEATKSDDTKPYNNHVDPGPLDSSKDEKEKFLARLEPSDDPKRFSSWYKAWICCQLGLLSVTASMGSSIISPAESVLSTYLGISLEATVLTVSLFVLGFALGPICWGPISEVYGRRWSLLPPMFLVGVFSIASAVSKDTASLLVTRFFAGMFGSSPIANVSAALGDFYEPKLRGVPMAFLAACVVGGALIAPIIGAGITVNSHLGWRWTEYMEAIISFSTFAVTLIFMPETYPPVLLKRKAKQLRKNTGDERYWHPHEKQKISVQNVLTKHFNRPILMLLTEPMVTCMALYASFVYGLLFFTLESFPIVFAELRHWELVPSTLPFLGLFIGVIIAIVINIGNQPRYIRAVEKNEGRAVPEARLAPMVIGGFCFSGGLFWFGWTADPSIPWIVPVIASAFIGAGFNIIFQQALNYLVDAYSLYAASALSANAVLRSAMACGLPLAARPLFNNLGVGPGASVLGGISCLALPIPFLFMRYTTALRKKSKFAPPQN</sequence>
<evidence type="ECO:0000256" key="2">
    <source>
        <dbReference type="ARBA" id="ARBA00022692"/>
    </source>
</evidence>
<evidence type="ECO:0000313" key="9">
    <source>
        <dbReference type="Proteomes" id="UP001305779"/>
    </source>
</evidence>
<organism evidence="8 9">
    <name type="scientific">Zasmidium cellare</name>
    <name type="common">Wine cellar mold</name>
    <name type="synonym">Racodium cellare</name>
    <dbReference type="NCBI Taxonomy" id="395010"/>
    <lineage>
        <taxon>Eukaryota</taxon>
        <taxon>Fungi</taxon>
        <taxon>Dikarya</taxon>
        <taxon>Ascomycota</taxon>
        <taxon>Pezizomycotina</taxon>
        <taxon>Dothideomycetes</taxon>
        <taxon>Dothideomycetidae</taxon>
        <taxon>Mycosphaerellales</taxon>
        <taxon>Mycosphaerellaceae</taxon>
        <taxon>Zasmidium</taxon>
    </lineage>
</organism>
<keyword evidence="9" id="KW-1185">Reference proteome</keyword>
<accession>A0ABR0E6R6</accession>
<evidence type="ECO:0000256" key="5">
    <source>
        <dbReference type="SAM" id="MobiDB-lite"/>
    </source>
</evidence>
<feature type="transmembrane region" description="Helical" evidence="6">
    <location>
        <begin position="482"/>
        <end position="501"/>
    </location>
</feature>
<feature type="transmembrane region" description="Helical" evidence="6">
    <location>
        <begin position="239"/>
        <end position="262"/>
    </location>
</feature>
<evidence type="ECO:0000256" key="6">
    <source>
        <dbReference type="SAM" id="Phobius"/>
    </source>
</evidence>
<feature type="transmembrane region" description="Helical" evidence="6">
    <location>
        <begin position="445"/>
        <end position="470"/>
    </location>
</feature>
<feature type="domain" description="Major facilitator superfamily (MFS) profile" evidence="7">
    <location>
        <begin position="77"/>
        <end position="505"/>
    </location>
</feature>
<evidence type="ECO:0000256" key="1">
    <source>
        <dbReference type="ARBA" id="ARBA00004141"/>
    </source>
</evidence>
<feature type="compositionally biased region" description="Basic and acidic residues" evidence="5">
    <location>
        <begin position="1"/>
        <end position="14"/>
    </location>
</feature>
<feature type="transmembrane region" description="Helical" evidence="6">
    <location>
        <begin position="388"/>
        <end position="407"/>
    </location>
</feature>
<keyword evidence="3 6" id="KW-1133">Transmembrane helix</keyword>
<dbReference type="SUPFAM" id="SSF103473">
    <property type="entry name" value="MFS general substrate transporter"/>
    <property type="match status" value="1"/>
</dbReference>
<dbReference type="Gene3D" id="1.20.1250.20">
    <property type="entry name" value="MFS general substrate transporter like domains"/>
    <property type="match status" value="1"/>
</dbReference>
<dbReference type="Pfam" id="PF07690">
    <property type="entry name" value="MFS_1"/>
    <property type="match status" value="1"/>
</dbReference>
<feature type="transmembrane region" description="Helical" evidence="6">
    <location>
        <begin position="172"/>
        <end position="193"/>
    </location>
</feature>
<feature type="region of interest" description="Disordered" evidence="5">
    <location>
        <begin position="1"/>
        <end position="50"/>
    </location>
</feature>
<dbReference type="Proteomes" id="UP001305779">
    <property type="component" value="Unassembled WGS sequence"/>
</dbReference>
<proteinExistence type="predicted"/>
<comment type="subcellular location">
    <subcellularLocation>
        <location evidence="1">Membrane</location>
        <topology evidence="1">Multi-pass membrane protein</topology>
    </subcellularLocation>
</comment>